<evidence type="ECO:0000256" key="2">
    <source>
        <dbReference type="ARBA" id="ARBA00012393"/>
    </source>
</evidence>
<keyword evidence="15" id="KW-1185">Reference proteome</keyword>
<dbReference type="GO" id="GO:0003919">
    <property type="term" value="F:FMN adenylyltransferase activity"/>
    <property type="evidence" value="ECO:0007669"/>
    <property type="project" value="UniProtKB-EC"/>
</dbReference>
<dbReference type="AlphaFoldDB" id="A0A3P7HPD9"/>
<evidence type="ECO:0000256" key="4">
    <source>
        <dbReference type="ARBA" id="ARBA00022643"/>
    </source>
</evidence>
<evidence type="ECO:0000256" key="7">
    <source>
        <dbReference type="ARBA" id="ARBA00022741"/>
    </source>
</evidence>
<evidence type="ECO:0000313" key="14">
    <source>
        <dbReference type="EMBL" id="VDM55514.1"/>
    </source>
</evidence>
<evidence type="ECO:0000256" key="8">
    <source>
        <dbReference type="ARBA" id="ARBA00022827"/>
    </source>
</evidence>
<dbReference type="InterPro" id="IPR014729">
    <property type="entry name" value="Rossmann-like_a/b/a_fold"/>
</dbReference>
<organism evidence="14 15">
    <name type="scientific">Angiostrongylus costaricensis</name>
    <name type="common">Nematode worm</name>
    <dbReference type="NCBI Taxonomy" id="334426"/>
    <lineage>
        <taxon>Eukaryota</taxon>
        <taxon>Metazoa</taxon>
        <taxon>Ecdysozoa</taxon>
        <taxon>Nematoda</taxon>
        <taxon>Chromadorea</taxon>
        <taxon>Rhabditida</taxon>
        <taxon>Rhabditina</taxon>
        <taxon>Rhabditomorpha</taxon>
        <taxon>Strongyloidea</taxon>
        <taxon>Metastrongylidae</taxon>
        <taxon>Angiostrongylus</taxon>
    </lineage>
</organism>
<dbReference type="SUPFAM" id="SSF52402">
    <property type="entry name" value="Adenine nucleotide alpha hydrolases-like"/>
    <property type="match status" value="1"/>
</dbReference>
<dbReference type="GO" id="GO:0005524">
    <property type="term" value="F:ATP binding"/>
    <property type="evidence" value="ECO:0007669"/>
    <property type="project" value="UniProtKB-KW"/>
</dbReference>
<keyword evidence="4" id="KW-0288">FMN</keyword>
<evidence type="ECO:0000259" key="13">
    <source>
        <dbReference type="Pfam" id="PF01507"/>
    </source>
</evidence>
<gene>
    <name evidence="14" type="ORF">ACOC_LOCUS3929</name>
</gene>
<keyword evidence="6" id="KW-0548">Nucleotidyltransferase</keyword>
<dbReference type="Pfam" id="PF01507">
    <property type="entry name" value="PAPS_reduct"/>
    <property type="match status" value="2"/>
</dbReference>
<keyword evidence="5" id="KW-0808">Transferase</keyword>
<dbReference type="PANTHER" id="PTHR23293">
    <property type="entry name" value="FAD SYNTHETASE-RELATED FMN ADENYLYLTRANSFERASE"/>
    <property type="match status" value="1"/>
</dbReference>
<keyword evidence="8" id="KW-0274">FAD</keyword>
<dbReference type="EC" id="2.7.7.2" evidence="2"/>
<dbReference type="Proteomes" id="UP000267027">
    <property type="component" value="Unassembled WGS sequence"/>
</dbReference>
<keyword evidence="7" id="KW-0547">Nucleotide-binding</keyword>
<evidence type="ECO:0000256" key="10">
    <source>
        <dbReference type="ARBA" id="ARBA00031145"/>
    </source>
</evidence>
<name>A0A3P7HPD9_ANGCS</name>
<keyword evidence="9" id="KW-0067">ATP-binding</keyword>
<feature type="domain" description="Phosphoadenosine phosphosulphate reductase" evidence="13">
    <location>
        <begin position="63"/>
        <end position="124"/>
    </location>
</feature>
<sequence length="241" mass="27831">MLSLIKIFSGTLVYYDDEPWIDTSTKFSKYREQELIKNPAYVLRLGEALQVLRRTVERYPLDQIALSFNGGKDCTVLLHLFRLVVDEMFGPEVEIQGFHIVCDDHFPETTQFIIDAARNYNMVMSEYPGPLKAGLKLMKKEQPNVVAVLLGSRASDPRGNRMRLVLFFYLSHIEWTDEDWPKILRVCPVLLWSYHDVWSLLRGLCVPYCSLYDMGYTSLGGRTTTVKNPLLKIVEKDGVER</sequence>
<reference evidence="14 15" key="1">
    <citation type="submission" date="2018-11" db="EMBL/GenBank/DDBJ databases">
        <authorList>
            <consortium name="Pathogen Informatics"/>
        </authorList>
    </citation>
    <scope>NUCLEOTIDE SEQUENCE [LARGE SCALE GENOMIC DNA]</scope>
    <source>
        <strain evidence="14 15">Costa Rica</strain>
    </source>
</reference>
<dbReference type="GO" id="GO:0006747">
    <property type="term" value="P:FAD biosynthetic process"/>
    <property type="evidence" value="ECO:0007669"/>
    <property type="project" value="TreeGrafter"/>
</dbReference>
<evidence type="ECO:0000313" key="15">
    <source>
        <dbReference type="Proteomes" id="UP000267027"/>
    </source>
</evidence>
<evidence type="ECO:0000256" key="9">
    <source>
        <dbReference type="ARBA" id="ARBA00022840"/>
    </source>
</evidence>
<dbReference type="EMBL" id="UYYA01001598">
    <property type="protein sequence ID" value="VDM55514.1"/>
    <property type="molecule type" value="Genomic_DNA"/>
</dbReference>
<evidence type="ECO:0000256" key="1">
    <source>
        <dbReference type="ARBA" id="ARBA00004726"/>
    </source>
</evidence>
<comment type="catalytic activity">
    <reaction evidence="12">
        <text>FMN + ATP + H(+) = FAD + diphosphate</text>
        <dbReference type="Rhea" id="RHEA:17237"/>
        <dbReference type="ChEBI" id="CHEBI:15378"/>
        <dbReference type="ChEBI" id="CHEBI:30616"/>
        <dbReference type="ChEBI" id="CHEBI:33019"/>
        <dbReference type="ChEBI" id="CHEBI:57692"/>
        <dbReference type="ChEBI" id="CHEBI:58210"/>
        <dbReference type="EC" id="2.7.7.2"/>
    </reaction>
</comment>
<dbReference type="Gene3D" id="3.40.50.620">
    <property type="entry name" value="HUPs"/>
    <property type="match status" value="1"/>
</dbReference>
<dbReference type="PANTHER" id="PTHR23293:SF9">
    <property type="entry name" value="FAD SYNTHASE"/>
    <property type="match status" value="1"/>
</dbReference>
<dbReference type="CDD" id="cd23948">
    <property type="entry name" value="FAD_synthase"/>
    <property type="match status" value="1"/>
</dbReference>
<dbReference type="InterPro" id="IPR002500">
    <property type="entry name" value="PAPS_reduct_dom"/>
</dbReference>
<evidence type="ECO:0000256" key="12">
    <source>
        <dbReference type="ARBA" id="ARBA00049494"/>
    </source>
</evidence>
<proteinExistence type="predicted"/>
<dbReference type="OrthoDB" id="270728at2759"/>
<dbReference type="STRING" id="334426.A0A3P7HPD9"/>
<comment type="pathway">
    <text evidence="1">Cofactor biosynthesis; FAD biosynthesis; FAD from FMN: step 1/1.</text>
</comment>
<feature type="domain" description="Phosphoadenosine phosphosulphate reductase" evidence="13">
    <location>
        <begin position="143"/>
        <end position="226"/>
    </location>
</feature>
<protein>
    <recommendedName>
        <fullName evidence="2">FAD synthase</fullName>
        <ecNumber evidence="2">2.7.7.2</ecNumber>
    </recommendedName>
    <alternativeName>
        <fullName evidence="10">FAD pyrophosphorylase</fullName>
    </alternativeName>
    <alternativeName>
        <fullName evidence="11">FMN adenylyltransferase</fullName>
    </alternativeName>
</protein>
<accession>A0A3P7HPD9</accession>
<keyword evidence="3" id="KW-0285">Flavoprotein</keyword>
<evidence type="ECO:0000256" key="5">
    <source>
        <dbReference type="ARBA" id="ARBA00022679"/>
    </source>
</evidence>
<evidence type="ECO:0000256" key="6">
    <source>
        <dbReference type="ARBA" id="ARBA00022695"/>
    </source>
</evidence>
<evidence type="ECO:0000256" key="11">
    <source>
        <dbReference type="ARBA" id="ARBA00031871"/>
    </source>
</evidence>
<evidence type="ECO:0000256" key="3">
    <source>
        <dbReference type="ARBA" id="ARBA00022630"/>
    </source>
</evidence>